<dbReference type="RefSeq" id="WP_146985553.1">
    <property type="nucleotide sequence ID" value="NZ_VITY01000003.1"/>
</dbReference>
<feature type="domain" description="CAAX prenyl protease 2/Lysostaphin resistance protein A-like" evidence="2">
    <location>
        <begin position="155"/>
        <end position="245"/>
    </location>
</feature>
<feature type="transmembrane region" description="Helical" evidence="1">
    <location>
        <begin position="113"/>
        <end position="135"/>
    </location>
</feature>
<dbReference type="Proteomes" id="UP000321304">
    <property type="component" value="Unassembled WGS sequence"/>
</dbReference>
<accession>A0A560MC42</accession>
<dbReference type="STRING" id="1755647.AS156_20690"/>
<dbReference type="InterPro" id="IPR003675">
    <property type="entry name" value="Rce1/LyrA-like_dom"/>
</dbReference>
<gene>
    <name evidence="3" type="ORF">FBZ93_103199</name>
</gene>
<evidence type="ECO:0000259" key="2">
    <source>
        <dbReference type="Pfam" id="PF02517"/>
    </source>
</evidence>
<dbReference type="InterPro" id="IPR052710">
    <property type="entry name" value="CAAX_protease"/>
</dbReference>
<feature type="transmembrane region" description="Helical" evidence="1">
    <location>
        <begin position="28"/>
        <end position="52"/>
    </location>
</feature>
<feature type="transmembrane region" description="Helical" evidence="1">
    <location>
        <begin position="155"/>
        <end position="175"/>
    </location>
</feature>
<dbReference type="AlphaFoldDB" id="A0A560MC42"/>
<dbReference type="PANTHER" id="PTHR36435">
    <property type="entry name" value="SLR1288 PROTEIN"/>
    <property type="match status" value="1"/>
</dbReference>
<reference evidence="3 4" key="1">
    <citation type="submission" date="2019-06" db="EMBL/GenBank/DDBJ databases">
        <title>Genomic Encyclopedia of Type Strains, Phase IV (KMG-V): Genome sequencing to study the core and pangenomes of soil and plant-associated prokaryotes.</title>
        <authorList>
            <person name="Whitman W."/>
        </authorList>
    </citation>
    <scope>NUCLEOTIDE SEQUENCE [LARGE SCALE GENOMIC DNA]</scope>
    <source>
        <strain evidence="3 4">BR 10355</strain>
    </source>
</reference>
<keyword evidence="4" id="KW-1185">Reference proteome</keyword>
<protein>
    <recommendedName>
        <fullName evidence="2">CAAX prenyl protease 2/Lysostaphin resistance protein A-like domain-containing protein</fullName>
    </recommendedName>
</protein>
<dbReference type="EMBL" id="VITY01000003">
    <property type="protein sequence ID" value="TWC05187.1"/>
    <property type="molecule type" value="Genomic_DNA"/>
</dbReference>
<dbReference type="GO" id="GO:0004175">
    <property type="term" value="F:endopeptidase activity"/>
    <property type="evidence" value="ECO:0007669"/>
    <property type="project" value="UniProtKB-ARBA"/>
</dbReference>
<dbReference type="OrthoDB" id="9782250at2"/>
<evidence type="ECO:0000256" key="1">
    <source>
        <dbReference type="SAM" id="Phobius"/>
    </source>
</evidence>
<comment type="caution">
    <text evidence="3">The sequence shown here is derived from an EMBL/GenBank/DDBJ whole genome shotgun (WGS) entry which is preliminary data.</text>
</comment>
<dbReference type="PANTHER" id="PTHR36435:SF1">
    <property type="entry name" value="CAAX AMINO TERMINAL PROTEASE FAMILY PROTEIN"/>
    <property type="match status" value="1"/>
</dbReference>
<evidence type="ECO:0000313" key="4">
    <source>
        <dbReference type="Proteomes" id="UP000321304"/>
    </source>
</evidence>
<keyword evidence="1" id="KW-0472">Membrane</keyword>
<keyword evidence="1" id="KW-0812">Transmembrane</keyword>
<proteinExistence type="predicted"/>
<dbReference type="Pfam" id="PF02517">
    <property type="entry name" value="Rce1-like"/>
    <property type="match status" value="1"/>
</dbReference>
<name>A0A560MC42_9BRAD</name>
<organism evidence="3 4">
    <name type="scientific">Bradyrhizobium macuxiense</name>
    <dbReference type="NCBI Taxonomy" id="1755647"/>
    <lineage>
        <taxon>Bacteria</taxon>
        <taxon>Pseudomonadati</taxon>
        <taxon>Pseudomonadota</taxon>
        <taxon>Alphaproteobacteria</taxon>
        <taxon>Hyphomicrobiales</taxon>
        <taxon>Nitrobacteraceae</taxon>
        <taxon>Bradyrhizobium</taxon>
    </lineage>
</organism>
<feature type="transmembrane region" description="Helical" evidence="1">
    <location>
        <begin position="210"/>
        <end position="228"/>
    </location>
</feature>
<feature type="transmembrane region" description="Helical" evidence="1">
    <location>
        <begin position="235"/>
        <end position="255"/>
    </location>
</feature>
<keyword evidence="1" id="KW-1133">Transmembrane helix</keyword>
<dbReference type="GO" id="GO:0080120">
    <property type="term" value="P:CAAX-box protein maturation"/>
    <property type="evidence" value="ECO:0007669"/>
    <property type="project" value="UniProtKB-ARBA"/>
</dbReference>
<feature type="transmembrane region" description="Helical" evidence="1">
    <location>
        <begin position="72"/>
        <end position="92"/>
    </location>
</feature>
<evidence type="ECO:0000313" key="3">
    <source>
        <dbReference type="EMBL" id="TWC05187.1"/>
    </source>
</evidence>
<feature type="transmembrane region" description="Helical" evidence="1">
    <location>
        <begin position="187"/>
        <end position="204"/>
    </location>
</feature>
<sequence length="257" mass="28511">MDALNPDNPPASLEPPPRPPRVWKFWGTALWGFLIFAAMFLGQVAVIVYRIIAQGGELSAAGITHVVADGLTISLSVLAGLPMVLLVLWFAIRRTRISFADYLGLRGTSWKNVIIGIVSLIVLVGAWDMVSRAAGREVTPGFMGDVLKSAQEHSALWLLVIAFAVAAPLWEELFARGWLYRGWSESRLGPYGAILLSSLVWTIMHLQYDWFFLCQVLTIGLLFGYLRFRTGSTWLTILLHGLNNLAATIQTWWLAGQ</sequence>